<dbReference type="Proteomes" id="UP000253209">
    <property type="component" value="Unassembled WGS sequence"/>
</dbReference>
<feature type="binding site" evidence="3">
    <location>
        <position position="304"/>
    </location>
    <ligand>
        <name>a divalent metal cation</name>
        <dbReference type="ChEBI" id="CHEBI:60240"/>
    </ligand>
</feature>
<name>A0A367GTA2_9SPHI</name>
<dbReference type="InterPro" id="IPR013658">
    <property type="entry name" value="SGL"/>
</dbReference>
<feature type="active site" description="Proton donor/acceptor" evidence="2">
    <location>
        <position position="304"/>
    </location>
</feature>
<dbReference type="InterPro" id="IPR011042">
    <property type="entry name" value="6-blade_b-propeller_TolB-like"/>
</dbReference>
<dbReference type="InterPro" id="IPR005511">
    <property type="entry name" value="SMP-30"/>
</dbReference>
<gene>
    <name evidence="5" type="ORF">DJ568_04595</name>
</gene>
<evidence type="ECO:0000259" key="4">
    <source>
        <dbReference type="Pfam" id="PF08450"/>
    </source>
</evidence>
<protein>
    <submittedName>
        <fullName evidence="5">SMP-30/gluconolactonase/LRE family protein</fullName>
    </submittedName>
</protein>
<comment type="cofactor">
    <cofactor evidence="3">
        <name>Zn(2+)</name>
        <dbReference type="ChEBI" id="CHEBI:29105"/>
    </cofactor>
    <text evidence="3">Binds 1 divalent metal cation per subunit.</text>
</comment>
<dbReference type="Gene3D" id="2.120.10.30">
    <property type="entry name" value="TolB, C-terminal domain"/>
    <property type="match status" value="1"/>
</dbReference>
<keyword evidence="3" id="KW-0862">Zinc</keyword>
<reference evidence="5 6" key="1">
    <citation type="submission" date="2018-05" db="EMBL/GenBank/DDBJ databases">
        <title>Mucilaginibacter hurinus sp. nov., isolated from briquette warehouse soil.</title>
        <authorList>
            <person name="Choi L."/>
        </authorList>
    </citation>
    <scope>NUCLEOTIDE SEQUENCE [LARGE SCALE GENOMIC DNA]</scope>
    <source>
        <strain evidence="5 6">ZR32</strain>
    </source>
</reference>
<keyword evidence="6" id="KW-1185">Reference proteome</keyword>
<feature type="binding site" evidence="3">
    <location>
        <position position="249"/>
    </location>
    <ligand>
        <name>a divalent metal cation</name>
        <dbReference type="ChEBI" id="CHEBI:60240"/>
    </ligand>
</feature>
<accession>A0A367GTA2</accession>
<dbReference type="GO" id="GO:0046872">
    <property type="term" value="F:metal ion binding"/>
    <property type="evidence" value="ECO:0007669"/>
    <property type="project" value="UniProtKB-KW"/>
</dbReference>
<evidence type="ECO:0000256" key="2">
    <source>
        <dbReference type="PIRSR" id="PIRSR605511-1"/>
    </source>
</evidence>
<feature type="binding site" evidence="3">
    <location>
        <position position="194"/>
    </location>
    <ligand>
        <name>substrate</name>
    </ligand>
</feature>
<keyword evidence="1" id="KW-0378">Hydrolase</keyword>
<dbReference type="EMBL" id="QGDC01000002">
    <property type="protein sequence ID" value="RCH56031.1"/>
    <property type="molecule type" value="Genomic_DNA"/>
</dbReference>
<evidence type="ECO:0000256" key="3">
    <source>
        <dbReference type="PIRSR" id="PIRSR605511-2"/>
    </source>
</evidence>
<dbReference type="SUPFAM" id="SSF63829">
    <property type="entry name" value="Calcium-dependent phosphotriesterase"/>
    <property type="match status" value="1"/>
</dbReference>
<dbReference type="AlphaFoldDB" id="A0A367GTA2"/>
<evidence type="ECO:0000256" key="1">
    <source>
        <dbReference type="ARBA" id="ARBA00022801"/>
    </source>
</evidence>
<organism evidence="5 6">
    <name type="scientific">Mucilaginibacter hurinus</name>
    <dbReference type="NCBI Taxonomy" id="2201324"/>
    <lineage>
        <taxon>Bacteria</taxon>
        <taxon>Pseudomonadati</taxon>
        <taxon>Bacteroidota</taxon>
        <taxon>Sphingobacteriia</taxon>
        <taxon>Sphingobacteriales</taxon>
        <taxon>Sphingobacteriaceae</taxon>
        <taxon>Mucilaginibacter</taxon>
    </lineage>
</organism>
<dbReference type="PANTHER" id="PTHR47572:SF4">
    <property type="entry name" value="LACTONASE DRP35"/>
    <property type="match status" value="1"/>
</dbReference>
<feature type="binding site" evidence="3">
    <location>
        <position position="92"/>
    </location>
    <ligand>
        <name>a divalent metal cation</name>
        <dbReference type="ChEBI" id="CHEBI:60240"/>
    </ligand>
</feature>
<dbReference type="Pfam" id="PF08450">
    <property type="entry name" value="SGL"/>
    <property type="match status" value="1"/>
</dbReference>
<dbReference type="InterPro" id="IPR051262">
    <property type="entry name" value="SMP-30/CGR1_Lactonase"/>
</dbReference>
<sequence length="367" mass="40943">MNILQSIVFYNFIFTFHNLIVHFKKFPLTVTEIKLLSITLLTSASLLQSPLFAQSAAKYINGKIERLHPGLDAIIDTNGKIEVIADGFKWVEGPVWVESQQMLLVSDVPNNKIYKWTAQRGKELYLEPSGYTGNKPRGGEMGSNGLTLTAEGKLVVCQHGDRRVAVMDVPVNSPKPVFTSLATNYKGKKFDSPNDVVIKSNGDTYFTDPPYGLEKNVKDSSKQAPYQGVYKIAKNGSVTLLVDTITRPNGIAFFPDEKRLLIANSDAKKPYWYVYDVDRNGNLANGRIFFNAARYTKNDFRMPDGLKIDKNGNVFSSGPGGFWIFNKHGEVLGRFINDAITSNCAFSSDEKTLFITANDKILKIDLK</sequence>
<dbReference type="PANTHER" id="PTHR47572">
    <property type="entry name" value="LIPOPROTEIN-RELATED"/>
    <property type="match status" value="1"/>
</dbReference>
<dbReference type="GO" id="GO:0016787">
    <property type="term" value="F:hydrolase activity"/>
    <property type="evidence" value="ECO:0007669"/>
    <property type="project" value="UniProtKB-KW"/>
</dbReference>
<comment type="caution">
    <text evidence="5">The sequence shown here is derived from an EMBL/GenBank/DDBJ whole genome shotgun (WGS) entry which is preliminary data.</text>
</comment>
<feature type="domain" description="SMP-30/Gluconolactonase/LRE-like region" evidence="4">
    <location>
        <begin position="91"/>
        <end position="357"/>
    </location>
</feature>
<dbReference type="OrthoDB" id="241638at2"/>
<evidence type="ECO:0000313" key="6">
    <source>
        <dbReference type="Proteomes" id="UP000253209"/>
    </source>
</evidence>
<keyword evidence="3" id="KW-0479">Metal-binding</keyword>
<dbReference type="PRINTS" id="PR01790">
    <property type="entry name" value="SMP30FAMILY"/>
</dbReference>
<evidence type="ECO:0000313" key="5">
    <source>
        <dbReference type="EMBL" id="RCH56031.1"/>
    </source>
</evidence>
<proteinExistence type="predicted"/>